<comment type="catalytic activity">
    <reaction evidence="12">
        <text>2 [molybdopterin-synthase sulfur-carrier protein]-C-terminal-Gly-aminoethanethioate + cyclic pyranopterin phosphate + H2O = molybdopterin + 2 [molybdopterin-synthase sulfur-carrier protein]-C-terminal Gly-Gly + 2 H(+)</text>
        <dbReference type="Rhea" id="RHEA:26333"/>
        <dbReference type="Rhea" id="RHEA-COMP:12202"/>
        <dbReference type="Rhea" id="RHEA-COMP:19907"/>
        <dbReference type="ChEBI" id="CHEBI:15377"/>
        <dbReference type="ChEBI" id="CHEBI:15378"/>
        <dbReference type="ChEBI" id="CHEBI:58698"/>
        <dbReference type="ChEBI" id="CHEBI:59648"/>
        <dbReference type="ChEBI" id="CHEBI:90778"/>
        <dbReference type="ChEBI" id="CHEBI:232372"/>
        <dbReference type="EC" id="2.8.1.12"/>
    </reaction>
</comment>
<comment type="caution">
    <text evidence="15">The sequence shown here is derived from an EMBL/GenBank/DDBJ whole genome shotgun (WGS) entry which is preliminary data.</text>
</comment>
<dbReference type="InterPro" id="IPR012675">
    <property type="entry name" value="Beta-grasp_dom_sf"/>
</dbReference>
<dbReference type="InterPro" id="IPR003749">
    <property type="entry name" value="ThiS/MoaD-like"/>
</dbReference>
<dbReference type="PATRIC" id="fig|54915.3.peg.486"/>
<evidence type="ECO:0000256" key="3">
    <source>
        <dbReference type="ARBA" id="ARBA00011950"/>
    </source>
</evidence>
<organism evidence="15 16">
    <name type="scientific">Brevibacillus reuszeri</name>
    <dbReference type="NCBI Taxonomy" id="54915"/>
    <lineage>
        <taxon>Bacteria</taxon>
        <taxon>Bacillati</taxon>
        <taxon>Bacillota</taxon>
        <taxon>Bacilli</taxon>
        <taxon>Bacillales</taxon>
        <taxon>Paenibacillaceae</taxon>
        <taxon>Brevibacillus</taxon>
    </lineage>
</organism>
<dbReference type="InterPro" id="IPR003448">
    <property type="entry name" value="Mopterin_biosynth_MoaE"/>
</dbReference>
<evidence type="ECO:0000256" key="4">
    <source>
        <dbReference type="ARBA" id="ARBA00013858"/>
    </source>
</evidence>
<keyword evidence="6" id="KW-0501">Molybdenum cofactor biosynthesis</keyword>
<gene>
    <name evidence="15" type="ORF">ADS79_31940</name>
    <name evidence="14" type="ORF">BRE01_27880</name>
</gene>
<name>A0A0K9YIT9_9BACL</name>
<comment type="pathway">
    <text evidence="1">Cofactor biosynthesis; molybdopterin biosynthesis.</text>
</comment>
<evidence type="ECO:0000256" key="10">
    <source>
        <dbReference type="ARBA" id="ARBA00030781"/>
    </source>
</evidence>
<evidence type="ECO:0000256" key="12">
    <source>
        <dbReference type="ARBA" id="ARBA00049878"/>
    </source>
</evidence>
<evidence type="ECO:0000313" key="16">
    <source>
        <dbReference type="Proteomes" id="UP000036834"/>
    </source>
</evidence>
<evidence type="ECO:0000256" key="2">
    <source>
        <dbReference type="ARBA" id="ARBA00005426"/>
    </source>
</evidence>
<reference evidence="16" key="1">
    <citation type="submission" date="2015-07" db="EMBL/GenBank/DDBJ databases">
        <title>Genome sequencing project for genomic taxonomy and phylogenomics of Bacillus-like bacteria.</title>
        <authorList>
            <person name="Liu B."/>
            <person name="Wang J."/>
            <person name="Zhu Y."/>
            <person name="Liu G."/>
            <person name="Chen Q."/>
            <person name="Chen Z."/>
            <person name="Lan J."/>
            <person name="Che J."/>
            <person name="Ge C."/>
            <person name="Shi H."/>
            <person name="Pan Z."/>
            <person name="Liu X."/>
        </authorList>
    </citation>
    <scope>NUCLEOTIDE SEQUENCE [LARGE SCALE GENOMIC DNA]</scope>
    <source>
        <strain evidence="16">DSM 9887</strain>
    </source>
</reference>
<dbReference type="SUPFAM" id="SSF54690">
    <property type="entry name" value="Molybdopterin synthase subunit MoaE"/>
    <property type="match status" value="1"/>
</dbReference>
<dbReference type="InterPro" id="IPR036563">
    <property type="entry name" value="MoaE_sf"/>
</dbReference>
<keyword evidence="17" id="KW-1185">Reference proteome</keyword>
<evidence type="ECO:0000256" key="11">
    <source>
        <dbReference type="ARBA" id="ARBA00032474"/>
    </source>
</evidence>
<evidence type="ECO:0000256" key="7">
    <source>
        <dbReference type="ARBA" id="ARBA00026066"/>
    </source>
</evidence>
<protein>
    <recommendedName>
        <fullName evidence="4">Molybdopterin synthase catalytic subunit</fullName>
        <ecNumber evidence="3">2.8.1.12</ecNumber>
    </recommendedName>
    <alternativeName>
        <fullName evidence="10">MPT synthase subunit 2</fullName>
    </alternativeName>
    <alternativeName>
        <fullName evidence="8">Molybdenum cofactor biosynthesis protein E</fullName>
    </alternativeName>
    <alternativeName>
        <fullName evidence="9">Molybdopterin-converting factor large subunit</fullName>
    </alternativeName>
    <alternativeName>
        <fullName evidence="11">Molybdopterin-converting factor subunit 2</fullName>
    </alternativeName>
</protein>
<reference evidence="15" key="2">
    <citation type="submission" date="2015-07" db="EMBL/GenBank/DDBJ databases">
        <title>MeaNS - Measles Nucleotide Surveillance Program.</title>
        <authorList>
            <person name="Tran T."/>
            <person name="Druce J."/>
        </authorList>
    </citation>
    <scope>NUCLEOTIDE SEQUENCE</scope>
    <source>
        <strain evidence="15">DSM 9887</strain>
    </source>
</reference>
<dbReference type="Proteomes" id="UP000319578">
    <property type="component" value="Unassembled WGS sequence"/>
</dbReference>
<dbReference type="EMBL" id="LGIQ01000017">
    <property type="protein sequence ID" value="KNB68589.1"/>
    <property type="molecule type" value="Genomic_DNA"/>
</dbReference>
<evidence type="ECO:0000313" key="14">
    <source>
        <dbReference type="EMBL" id="GED69086.1"/>
    </source>
</evidence>
<keyword evidence="5" id="KW-0808">Transferase</keyword>
<dbReference type="OrthoDB" id="9803224at2"/>
<accession>A0A0K9YIT9</accession>
<evidence type="ECO:0000313" key="17">
    <source>
        <dbReference type="Proteomes" id="UP000319578"/>
    </source>
</evidence>
<evidence type="ECO:0000256" key="8">
    <source>
        <dbReference type="ARBA" id="ARBA00029745"/>
    </source>
</evidence>
<dbReference type="InterPro" id="IPR016155">
    <property type="entry name" value="Mopterin_synth/thiamin_S_b"/>
</dbReference>
<dbReference type="FunFam" id="3.90.1170.40:FF:000003">
    <property type="entry name" value="Molybdopterin converting factor subunit 2"/>
    <property type="match status" value="1"/>
</dbReference>
<evidence type="ECO:0000256" key="6">
    <source>
        <dbReference type="ARBA" id="ARBA00023150"/>
    </source>
</evidence>
<dbReference type="Gene3D" id="3.90.1170.40">
    <property type="entry name" value="Molybdopterin biosynthesis MoaE subunit"/>
    <property type="match status" value="1"/>
</dbReference>
<dbReference type="EC" id="2.8.1.12" evidence="3"/>
<dbReference type="RefSeq" id="WP_049742517.1">
    <property type="nucleotide sequence ID" value="NZ_BJON01000010.1"/>
</dbReference>
<comment type="similarity">
    <text evidence="2">Belongs to the MoaE family.</text>
</comment>
<evidence type="ECO:0000313" key="15">
    <source>
        <dbReference type="EMBL" id="KNB68589.1"/>
    </source>
</evidence>
<dbReference type="CDD" id="cd00754">
    <property type="entry name" value="Ubl_MoaD"/>
    <property type="match status" value="1"/>
</dbReference>
<dbReference type="Proteomes" id="UP000036834">
    <property type="component" value="Unassembled WGS sequence"/>
</dbReference>
<reference evidence="14 17" key="3">
    <citation type="submission" date="2019-06" db="EMBL/GenBank/DDBJ databases">
        <title>Whole genome shotgun sequence of Brevibacillus reuszeri NBRC 15719.</title>
        <authorList>
            <person name="Hosoyama A."/>
            <person name="Uohara A."/>
            <person name="Ohji S."/>
            <person name="Ichikawa N."/>
        </authorList>
    </citation>
    <scope>NUCLEOTIDE SEQUENCE [LARGE SCALE GENOMIC DNA]</scope>
    <source>
        <strain evidence="14 17">NBRC 15719</strain>
    </source>
</reference>
<evidence type="ECO:0000256" key="5">
    <source>
        <dbReference type="ARBA" id="ARBA00022679"/>
    </source>
</evidence>
<dbReference type="STRING" id="54915.ADS79_31940"/>
<dbReference type="AlphaFoldDB" id="A0A0K9YIT9"/>
<evidence type="ECO:0000256" key="13">
    <source>
        <dbReference type="SAM" id="MobiDB-lite"/>
    </source>
</evidence>
<dbReference type="CDD" id="cd00756">
    <property type="entry name" value="MoaE"/>
    <property type="match status" value="1"/>
</dbReference>
<comment type="subunit">
    <text evidence="7">Heterotetramer of 2 MoaD subunits and 2 MoaE subunits. Also stable as homodimer. The enzyme changes between these two forms during catalysis.</text>
</comment>
<dbReference type="GO" id="GO:0006777">
    <property type="term" value="P:Mo-molybdopterin cofactor biosynthetic process"/>
    <property type="evidence" value="ECO:0007669"/>
    <property type="project" value="UniProtKB-KW"/>
</dbReference>
<dbReference type="Gene3D" id="3.10.20.30">
    <property type="match status" value="1"/>
</dbReference>
<dbReference type="EMBL" id="BJON01000010">
    <property type="protein sequence ID" value="GED69086.1"/>
    <property type="molecule type" value="Genomic_DNA"/>
</dbReference>
<feature type="region of interest" description="Disordered" evidence="13">
    <location>
        <begin position="215"/>
        <end position="235"/>
    </location>
</feature>
<sequence length="235" mass="26472">MTTTILLFAGLAERANVREIQLTLPENTNVRDLLQLVGEQYPALSPLLGSCFVSINHEYATPDRVIQPDDEIALLPPVSGGEEEPRFAITREPLHADKLIRLVSNPHAGAILTFVGTVREFTHGQRTVYLSYEAYEPMAVEKMKQVAAEIEERWPDAEVAMHHRIGDLAVEEIAVVVAVATAHRNESFEAGRYAIERLKQIVPIWKKEMWEDGSEWKGHQQGPWNPLEMTEGKVE</sequence>
<dbReference type="GO" id="GO:0030366">
    <property type="term" value="F:molybdopterin synthase activity"/>
    <property type="evidence" value="ECO:0007669"/>
    <property type="project" value="UniProtKB-EC"/>
</dbReference>
<dbReference type="Pfam" id="PF02391">
    <property type="entry name" value="MoaE"/>
    <property type="match status" value="1"/>
</dbReference>
<evidence type="ECO:0000256" key="1">
    <source>
        <dbReference type="ARBA" id="ARBA00005046"/>
    </source>
</evidence>
<evidence type="ECO:0000256" key="9">
    <source>
        <dbReference type="ARBA" id="ARBA00030407"/>
    </source>
</evidence>
<proteinExistence type="inferred from homology"/>
<dbReference type="Pfam" id="PF02597">
    <property type="entry name" value="ThiS"/>
    <property type="match status" value="1"/>
</dbReference>
<dbReference type="SUPFAM" id="SSF54285">
    <property type="entry name" value="MoaD/ThiS"/>
    <property type="match status" value="1"/>
</dbReference>
<dbReference type="PANTHER" id="PTHR23404">
    <property type="entry name" value="MOLYBDOPTERIN SYNTHASE RELATED"/>
    <property type="match status" value="1"/>
</dbReference>